<evidence type="ECO:0000256" key="1">
    <source>
        <dbReference type="SAM" id="MobiDB-lite"/>
    </source>
</evidence>
<comment type="caution">
    <text evidence="2">The sequence shown here is derived from an EMBL/GenBank/DDBJ whole genome shotgun (WGS) entry which is preliminary data.</text>
</comment>
<sequence>MHMAHLVTTAMLAIRRGGAPASPEAVFPDWQPHDRFGIVIDEPFGGLGAALLIQLATTLFYDARPSRRAERKVYPEIYALHRGRGFGAHAPFDFWPARREAILDGDHRVLLDAVNDRGITRLALPDRPPRDIEHRPKEEDAALDRIVSAVVYSAGGRVDAPDFTISGTDLRTEHNPGRVLKLAGEPQPKPTGSGSPLLKESDTSYHDWIELRRGDTTPADRERAIARRRALLDEAGLATESYRFIGVAEALKRL</sequence>
<evidence type="ECO:0000313" key="2">
    <source>
        <dbReference type="EMBL" id="MDQ0391782.1"/>
    </source>
</evidence>
<organism evidence="2 3">
    <name type="scientific">Labrys monachus</name>
    <dbReference type="NCBI Taxonomy" id="217067"/>
    <lineage>
        <taxon>Bacteria</taxon>
        <taxon>Pseudomonadati</taxon>
        <taxon>Pseudomonadota</taxon>
        <taxon>Alphaproteobacteria</taxon>
        <taxon>Hyphomicrobiales</taxon>
        <taxon>Xanthobacteraceae</taxon>
        <taxon>Labrys</taxon>
    </lineage>
</organism>
<evidence type="ECO:0000313" key="3">
    <source>
        <dbReference type="Proteomes" id="UP001237448"/>
    </source>
</evidence>
<protein>
    <submittedName>
        <fullName evidence="2">Uncharacterized protein</fullName>
    </submittedName>
</protein>
<feature type="region of interest" description="Disordered" evidence="1">
    <location>
        <begin position="180"/>
        <end position="200"/>
    </location>
</feature>
<dbReference type="RefSeq" id="WP_307424652.1">
    <property type="nucleotide sequence ID" value="NZ_JAUSVK010000001.1"/>
</dbReference>
<dbReference type="EMBL" id="JAUSVK010000001">
    <property type="protein sequence ID" value="MDQ0391782.1"/>
    <property type="molecule type" value="Genomic_DNA"/>
</dbReference>
<gene>
    <name evidence="2" type="ORF">J3R73_001574</name>
</gene>
<dbReference type="Proteomes" id="UP001237448">
    <property type="component" value="Unassembled WGS sequence"/>
</dbReference>
<name>A0ABU0FAY6_9HYPH</name>
<reference evidence="2 3" key="1">
    <citation type="submission" date="2023-07" db="EMBL/GenBank/DDBJ databases">
        <title>Genomic Encyclopedia of Type Strains, Phase IV (KMG-IV): sequencing the most valuable type-strain genomes for metagenomic binning, comparative biology and taxonomic classification.</title>
        <authorList>
            <person name="Goeker M."/>
        </authorList>
    </citation>
    <scope>NUCLEOTIDE SEQUENCE [LARGE SCALE GENOMIC DNA]</scope>
    <source>
        <strain evidence="2 3">DSM 5896</strain>
    </source>
</reference>
<proteinExistence type="predicted"/>
<accession>A0ABU0FAY6</accession>
<keyword evidence="3" id="KW-1185">Reference proteome</keyword>